<dbReference type="AlphaFoldDB" id="A0A2S6HFI1"/>
<dbReference type="GO" id="GO:0043169">
    <property type="term" value="F:cation binding"/>
    <property type="evidence" value="ECO:0007669"/>
    <property type="project" value="InterPro"/>
</dbReference>
<dbReference type="InterPro" id="IPR004193">
    <property type="entry name" value="Glyco_hydro_13_N"/>
</dbReference>
<dbReference type="GO" id="GO:0004553">
    <property type="term" value="F:hydrolase activity, hydrolyzing O-glycosyl compounds"/>
    <property type="evidence" value="ECO:0007669"/>
    <property type="project" value="InterPro"/>
</dbReference>
<dbReference type="NCBIfam" id="TIGR01515">
    <property type="entry name" value="branching_enzym"/>
    <property type="match status" value="1"/>
</dbReference>
<evidence type="ECO:0000256" key="9">
    <source>
        <dbReference type="ARBA" id="ARBA00023277"/>
    </source>
</evidence>
<dbReference type="SUPFAM" id="SSF51011">
    <property type="entry name" value="Glycosyl hydrolase domain"/>
    <property type="match status" value="1"/>
</dbReference>
<keyword evidence="8 10" id="KW-0320">Glycogen biosynthesis</keyword>
<evidence type="ECO:0000313" key="14">
    <source>
        <dbReference type="Proteomes" id="UP000240010"/>
    </source>
</evidence>
<evidence type="ECO:0000256" key="10">
    <source>
        <dbReference type="HAMAP-Rule" id="MF_00685"/>
    </source>
</evidence>
<comment type="catalytic activity">
    <reaction evidence="1 10">
        <text>Transfers a segment of a (1-&gt;4)-alpha-D-glucan chain to a primary hydroxy group in a similar glucan chain.</text>
        <dbReference type="EC" id="2.4.1.18"/>
    </reaction>
</comment>
<dbReference type="SMART" id="SM00642">
    <property type="entry name" value="Aamy"/>
    <property type="match status" value="1"/>
</dbReference>
<sequence length="724" mass="84066">MKKQSKNALDSDALKIMEARHHDPFSILGRHLKNNHIQVKVYLPYAETVCFSHNGAALNRVPDTDFFEYNAEHEQLPEHYQLSWVDKSGYSHENHDPYDFGTQLPEFDQHLFGEGKHWHIYQKLGGHLHKADGINGVLFTIWAPNAGRVSVVGDFNHWDGRCNPMRSLGGSGIWELFMPDLQAGCYYKFEILNRNTNEVLLKTDPYGQQFEFRPNTSSIVVHENNYAWRDQQWMGERVRHNWLHEPMSIYEVHLGSWRRDHLGNFLNYRELAVQLVDYVKEMGFTHVELLPVTEHPLDASWGYQTTGYFAPTSRHGTPDDFRYFIDTCHQNGIGVILDWVPAHFPKDSFALARFDGSALYEHEDPRKGEHRDWGTLIYNFGRNEVKNFLLSSAIFWLEEFHLDGLRVDAVASMLYLDYSRNDNDWIPNMYGGNENLEAIDFLRELNSVTHQQHPGTVMMAEESTSWPQVTRPTWTGGLGFSMKWNMGWMHDTLAYMSQEPIHRKYHHDQLTFGMLYAFTENFCLPFSHDEVVHGKGSLVSKMPGDEWQRFANLRLLYTLMYTYPGKKLLFMGCEFGQGTEWNFNKALDWYVLDYPHHQGVQALVKDLNHLYKKHPALYQHDFDHQGFDWIDCHDVQQSIISYRRKTEHEDLIVVLNFTPVTREQYRIGVPLAGTYTEIFNSDSGYYDGSNVGNGAALSEPTAWMNQPHSISLNLPPLGAVILKL</sequence>
<dbReference type="InterPro" id="IPR014756">
    <property type="entry name" value="Ig_E-set"/>
</dbReference>
<comment type="caution">
    <text evidence="13">The sequence shown here is derived from an EMBL/GenBank/DDBJ whole genome shotgun (WGS) entry which is preliminary data.</text>
</comment>
<keyword evidence="7 10" id="KW-0808">Transferase</keyword>
<dbReference type="InterPro" id="IPR013783">
    <property type="entry name" value="Ig-like_fold"/>
</dbReference>
<dbReference type="GO" id="GO:0005978">
    <property type="term" value="P:glycogen biosynthetic process"/>
    <property type="evidence" value="ECO:0007669"/>
    <property type="project" value="UniProtKB-UniRule"/>
</dbReference>
<dbReference type="InterPro" id="IPR013780">
    <property type="entry name" value="Glyco_hydro_b"/>
</dbReference>
<name>A0A2S6HFI1_9GAMM</name>
<dbReference type="PIRSF" id="PIRSF000463">
    <property type="entry name" value="GlgB"/>
    <property type="match status" value="1"/>
</dbReference>
<dbReference type="EMBL" id="PTIZ01000004">
    <property type="protein sequence ID" value="PPK76210.1"/>
    <property type="molecule type" value="Genomic_DNA"/>
</dbReference>
<dbReference type="SUPFAM" id="SSF81296">
    <property type="entry name" value="E set domains"/>
    <property type="match status" value="2"/>
</dbReference>
<evidence type="ECO:0000256" key="1">
    <source>
        <dbReference type="ARBA" id="ARBA00000826"/>
    </source>
</evidence>
<dbReference type="InterPro" id="IPR017853">
    <property type="entry name" value="GH"/>
</dbReference>
<organism evidence="13 14">
    <name type="scientific">Methylobacter tundripaludum</name>
    <dbReference type="NCBI Taxonomy" id="173365"/>
    <lineage>
        <taxon>Bacteria</taxon>
        <taxon>Pseudomonadati</taxon>
        <taxon>Pseudomonadota</taxon>
        <taxon>Gammaproteobacteria</taxon>
        <taxon>Methylococcales</taxon>
        <taxon>Methylococcaceae</taxon>
        <taxon>Methylobacter</taxon>
    </lineage>
</organism>
<dbReference type="Gene3D" id="2.60.40.1180">
    <property type="entry name" value="Golgi alpha-mannosidase II"/>
    <property type="match status" value="1"/>
</dbReference>
<dbReference type="CDD" id="cd02855">
    <property type="entry name" value="E_set_GBE_prok_N"/>
    <property type="match status" value="1"/>
</dbReference>
<dbReference type="InterPro" id="IPR054169">
    <property type="entry name" value="GlgB_N"/>
</dbReference>
<dbReference type="SUPFAM" id="SSF51445">
    <property type="entry name" value="(Trans)glycosidases"/>
    <property type="match status" value="1"/>
</dbReference>
<dbReference type="PANTHER" id="PTHR43651:SF3">
    <property type="entry name" value="1,4-ALPHA-GLUCAN-BRANCHING ENZYME"/>
    <property type="match status" value="1"/>
</dbReference>
<evidence type="ECO:0000256" key="7">
    <source>
        <dbReference type="ARBA" id="ARBA00022679"/>
    </source>
</evidence>
<keyword evidence="6 10" id="KW-0328">Glycosyltransferase</keyword>
<dbReference type="CDD" id="cd11322">
    <property type="entry name" value="AmyAc_Glg_BE"/>
    <property type="match status" value="1"/>
</dbReference>
<evidence type="ECO:0000256" key="4">
    <source>
        <dbReference type="ARBA" id="ARBA00009000"/>
    </source>
</evidence>
<evidence type="ECO:0000256" key="3">
    <source>
        <dbReference type="ARBA" id="ARBA00004964"/>
    </source>
</evidence>
<dbReference type="NCBIfam" id="NF008967">
    <property type="entry name" value="PRK12313.1"/>
    <property type="match status" value="1"/>
</dbReference>
<evidence type="ECO:0000259" key="12">
    <source>
        <dbReference type="SMART" id="SM00642"/>
    </source>
</evidence>
<dbReference type="InterPro" id="IPR006048">
    <property type="entry name" value="A-amylase/branching_C"/>
</dbReference>
<keyword evidence="9 10" id="KW-0119">Carbohydrate metabolism</keyword>
<dbReference type="FunFam" id="2.60.40.1180:FF:000002">
    <property type="entry name" value="1,4-alpha-glucan branching enzyme GlgB"/>
    <property type="match status" value="1"/>
</dbReference>
<dbReference type="Pfam" id="PF02922">
    <property type="entry name" value="CBM_48"/>
    <property type="match status" value="1"/>
</dbReference>
<evidence type="ECO:0000256" key="8">
    <source>
        <dbReference type="ARBA" id="ARBA00023056"/>
    </source>
</evidence>
<evidence type="ECO:0000256" key="11">
    <source>
        <dbReference type="PIRSR" id="PIRSR000463-1"/>
    </source>
</evidence>
<dbReference type="Pfam" id="PF22019">
    <property type="entry name" value="GlgB_N"/>
    <property type="match status" value="1"/>
</dbReference>
<comment type="pathway">
    <text evidence="3 10">Glycan biosynthesis; glycogen biosynthesis.</text>
</comment>
<proteinExistence type="inferred from homology"/>
<dbReference type="InterPro" id="IPR044143">
    <property type="entry name" value="GlgB_N_E_set_prok"/>
</dbReference>
<dbReference type="EC" id="2.4.1.18" evidence="10"/>
<dbReference type="Gene3D" id="3.20.20.80">
    <property type="entry name" value="Glycosidases"/>
    <property type="match status" value="1"/>
</dbReference>
<comment type="subunit">
    <text evidence="10">Monomer.</text>
</comment>
<dbReference type="RefSeq" id="WP_104428697.1">
    <property type="nucleotide sequence ID" value="NZ_PTIZ01000004.1"/>
</dbReference>
<accession>A0A2S6HFI1</accession>
<dbReference type="NCBIfam" id="NF003811">
    <property type="entry name" value="PRK05402.1"/>
    <property type="match status" value="1"/>
</dbReference>
<dbReference type="InterPro" id="IPR006407">
    <property type="entry name" value="GlgB"/>
</dbReference>
<evidence type="ECO:0000256" key="5">
    <source>
        <dbReference type="ARBA" id="ARBA00022600"/>
    </source>
</evidence>
<dbReference type="Gene3D" id="2.60.40.10">
    <property type="entry name" value="Immunoglobulins"/>
    <property type="match status" value="1"/>
</dbReference>
<dbReference type="Pfam" id="PF02806">
    <property type="entry name" value="Alpha-amylase_C"/>
    <property type="match status" value="1"/>
</dbReference>
<dbReference type="HAMAP" id="MF_00685">
    <property type="entry name" value="GlgB"/>
    <property type="match status" value="1"/>
</dbReference>
<dbReference type="InterPro" id="IPR037439">
    <property type="entry name" value="Branching_enzy"/>
</dbReference>
<feature type="domain" description="Glycosyl hydrolase family 13 catalytic" evidence="12">
    <location>
        <begin position="251"/>
        <end position="611"/>
    </location>
</feature>
<dbReference type="GO" id="GO:0003844">
    <property type="term" value="F:1,4-alpha-glucan branching enzyme activity"/>
    <property type="evidence" value="ECO:0007669"/>
    <property type="project" value="UniProtKB-UniRule"/>
</dbReference>
<gene>
    <name evidence="10" type="primary">glgB</name>
    <name evidence="13" type="ORF">B0F87_104302</name>
</gene>
<reference evidence="13 14" key="1">
    <citation type="submission" date="2018-02" db="EMBL/GenBank/DDBJ databases">
        <title>Subsurface microbial communities from deep shales in Ohio and West Virginia, USA.</title>
        <authorList>
            <person name="Wrighton K."/>
        </authorList>
    </citation>
    <scope>NUCLEOTIDE SEQUENCE [LARGE SCALE GENOMIC DNA]</scope>
    <source>
        <strain evidence="13 14">OWC-DMM</strain>
    </source>
</reference>
<protein>
    <recommendedName>
        <fullName evidence="10">1,4-alpha-glucan branching enzyme GlgB</fullName>
        <ecNumber evidence="10">2.4.1.18</ecNumber>
    </recommendedName>
    <alternativeName>
        <fullName evidence="10">1,4-alpha-D-glucan:1,4-alpha-D-glucan 6-glucosyl-transferase</fullName>
    </alternativeName>
    <alternativeName>
        <fullName evidence="10">Alpha-(1-&gt;4)-glucan branching enzyme</fullName>
    </alternativeName>
    <alternativeName>
        <fullName evidence="10">Glycogen branching enzyme</fullName>
        <shortName evidence="10">BE</shortName>
    </alternativeName>
</protein>
<evidence type="ECO:0000313" key="13">
    <source>
        <dbReference type="EMBL" id="PPK76210.1"/>
    </source>
</evidence>
<evidence type="ECO:0000256" key="6">
    <source>
        <dbReference type="ARBA" id="ARBA00022676"/>
    </source>
</evidence>
<dbReference type="FunFam" id="3.20.20.80:FF:000003">
    <property type="entry name" value="1,4-alpha-glucan branching enzyme GlgB"/>
    <property type="match status" value="1"/>
</dbReference>
<dbReference type="InterPro" id="IPR006047">
    <property type="entry name" value="GH13_cat_dom"/>
</dbReference>
<feature type="active site" description="Proton donor" evidence="10 11">
    <location>
        <position position="461"/>
    </location>
</feature>
<dbReference type="Pfam" id="PF00128">
    <property type="entry name" value="Alpha-amylase"/>
    <property type="match status" value="2"/>
</dbReference>
<dbReference type="PANTHER" id="PTHR43651">
    <property type="entry name" value="1,4-ALPHA-GLUCAN-BRANCHING ENZYME"/>
    <property type="match status" value="1"/>
</dbReference>
<comment type="function">
    <text evidence="2 10">Catalyzes the formation of the alpha-1,6-glucosidic linkages in glycogen by scission of a 1,4-alpha-linked oligosaccharide from growing alpha-1,4-glucan chains and the subsequent attachment of the oligosaccharide to the alpha-1,6 position.</text>
</comment>
<dbReference type="UniPathway" id="UPA00164"/>
<dbReference type="GO" id="GO:0005829">
    <property type="term" value="C:cytosol"/>
    <property type="evidence" value="ECO:0007669"/>
    <property type="project" value="TreeGrafter"/>
</dbReference>
<keyword evidence="5 10" id="KW-0321">Glycogen metabolism</keyword>
<dbReference type="FunFam" id="2.60.40.10:FF:000169">
    <property type="entry name" value="1,4-alpha-glucan branching enzyme GlgB"/>
    <property type="match status" value="1"/>
</dbReference>
<evidence type="ECO:0000256" key="2">
    <source>
        <dbReference type="ARBA" id="ARBA00002953"/>
    </source>
</evidence>
<feature type="active site" description="Nucleophile" evidence="10 11">
    <location>
        <position position="408"/>
    </location>
</feature>
<dbReference type="Proteomes" id="UP000240010">
    <property type="component" value="Unassembled WGS sequence"/>
</dbReference>
<comment type="similarity">
    <text evidence="4 10">Belongs to the glycosyl hydrolase 13 family. GlgB subfamily.</text>
</comment>